<evidence type="ECO:0000256" key="1">
    <source>
        <dbReference type="SAM" id="Phobius"/>
    </source>
</evidence>
<accession>A0AA95B5E5</accession>
<dbReference type="RefSeq" id="WP_148966838.1">
    <property type="nucleotide sequence ID" value="NZ_VTEU01000009.1"/>
</dbReference>
<feature type="transmembrane region" description="Helical" evidence="1">
    <location>
        <begin position="7"/>
        <end position="30"/>
    </location>
</feature>
<sequence>MKIAGRVLVYILGSLLVLILSFCIFILIGFLQYSLFVPDDYVLWVFKYPYSRFIIVIVFYLFPVFFYFFFKKNRGKAPATKKRKNLWTGFIIFNMIGFYIIFTSVTVVTEEKIIDHSFLHPQGKKYDFDDVLKIDTGVRGDRYYFPFTHNKGDFYYKIEFMDGKIIDLNDESGGYDEEEEHPTFVLNKLDERLVKMGITKESSMENFDYTMESLDRMYTDQIKSILERK</sequence>
<name>A0AA95B5E5_9BACI</name>
<feature type="transmembrane region" description="Helical" evidence="1">
    <location>
        <begin position="90"/>
        <end position="109"/>
    </location>
</feature>
<dbReference type="AlphaFoldDB" id="A0AA95B5E5"/>
<dbReference type="Proteomes" id="UP000323393">
    <property type="component" value="Unassembled WGS sequence"/>
</dbReference>
<evidence type="ECO:0000313" key="3">
    <source>
        <dbReference type="Proteomes" id="UP000323393"/>
    </source>
</evidence>
<evidence type="ECO:0000313" key="2">
    <source>
        <dbReference type="EMBL" id="TYS55903.1"/>
    </source>
</evidence>
<organism evidence="2 3">
    <name type="scientific">Sutcliffiella horikoshii</name>
    <dbReference type="NCBI Taxonomy" id="79883"/>
    <lineage>
        <taxon>Bacteria</taxon>
        <taxon>Bacillati</taxon>
        <taxon>Bacillota</taxon>
        <taxon>Bacilli</taxon>
        <taxon>Bacillales</taxon>
        <taxon>Bacillaceae</taxon>
        <taxon>Sutcliffiella</taxon>
    </lineage>
</organism>
<keyword evidence="1" id="KW-0812">Transmembrane</keyword>
<reference evidence="2 3" key="1">
    <citation type="submission" date="2019-08" db="EMBL/GenBank/DDBJ databases">
        <title>Bacillus genomes from the desert of Cuatro Cienegas, Coahuila.</title>
        <authorList>
            <person name="Olmedo-Alvarez G."/>
        </authorList>
    </citation>
    <scope>NUCLEOTIDE SEQUENCE [LARGE SCALE GENOMIC DNA]</scope>
    <source>
        <strain evidence="2 3">CH88_3T</strain>
    </source>
</reference>
<keyword evidence="1" id="KW-1133">Transmembrane helix</keyword>
<proteinExistence type="predicted"/>
<protein>
    <submittedName>
        <fullName evidence="2">Uncharacterized protein</fullName>
    </submittedName>
</protein>
<comment type="caution">
    <text evidence="2">The sequence shown here is derived from an EMBL/GenBank/DDBJ whole genome shotgun (WGS) entry which is preliminary data.</text>
</comment>
<feature type="transmembrane region" description="Helical" evidence="1">
    <location>
        <begin position="50"/>
        <end position="70"/>
    </location>
</feature>
<dbReference type="EMBL" id="VTEU01000009">
    <property type="protein sequence ID" value="TYS55903.1"/>
    <property type="molecule type" value="Genomic_DNA"/>
</dbReference>
<keyword evidence="1" id="KW-0472">Membrane</keyword>
<gene>
    <name evidence="2" type="ORF">FZC74_17750</name>
</gene>